<organism evidence="3 4">
    <name type="scientific">Gracilimonas mengyeensis</name>
    <dbReference type="NCBI Taxonomy" id="1302730"/>
    <lineage>
        <taxon>Bacteria</taxon>
        <taxon>Pseudomonadati</taxon>
        <taxon>Balneolota</taxon>
        <taxon>Balneolia</taxon>
        <taxon>Balneolales</taxon>
        <taxon>Balneolaceae</taxon>
        <taxon>Gracilimonas</taxon>
    </lineage>
</organism>
<proteinExistence type="predicted"/>
<feature type="chain" id="PRO_5022083743" evidence="1">
    <location>
        <begin position="20"/>
        <end position="243"/>
    </location>
</feature>
<keyword evidence="4" id="KW-1185">Reference proteome</keyword>
<protein>
    <submittedName>
        <fullName evidence="3">Auto-transporter adhesin, head GIN domain</fullName>
    </submittedName>
</protein>
<dbReference type="AlphaFoldDB" id="A0A521F761"/>
<feature type="domain" description="Putative auto-transporter adhesin head GIN" evidence="2">
    <location>
        <begin position="47"/>
        <end position="227"/>
    </location>
</feature>
<feature type="signal peptide" evidence="1">
    <location>
        <begin position="1"/>
        <end position="19"/>
    </location>
</feature>
<dbReference type="Proteomes" id="UP000317557">
    <property type="component" value="Unassembled WGS sequence"/>
</dbReference>
<dbReference type="Gene3D" id="2.160.20.120">
    <property type="match status" value="1"/>
</dbReference>
<dbReference type="RefSeq" id="WP_185957334.1">
    <property type="nucleotide sequence ID" value="NZ_FXTP01000015.1"/>
</dbReference>
<keyword evidence="1" id="KW-0732">Signal</keyword>
<gene>
    <name evidence="3" type="ORF">SAMN06265219_11586</name>
</gene>
<dbReference type="Pfam" id="PF10988">
    <property type="entry name" value="DUF2807"/>
    <property type="match status" value="1"/>
</dbReference>
<dbReference type="InterPro" id="IPR021255">
    <property type="entry name" value="DUF2807"/>
</dbReference>
<dbReference type="PROSITE" id="PS51257">
    <property type="entry name" value="PROKAR_LIPOPROTEIN"/>
    <property type="match status" value="1"/>
</dbReference>
<accession>A0A521F761</accession>
<evidence type="ECO:0000259" key="2">
    <source>
        <dbReference type="Pfam" id="PF10988"/>
    </source>
</evidence>
<dbReference type="EMBL" id="FXTP01000015">
    <property type="protein sequence ID" value="SMO91441.1"/>
    <property type="molecule type" value="Genomic_DNA"/>
</dbReference>
<reference evidence="3 4" key="1">
    <citation type="submission" date="2017-05" db="EMBL/GenBank/DDBJ databases">
        <authorList>
            <person name="Varghese N."/>
            <person name="Submissions S."/>
        </authorList>
    </citation>
    <scope>NUCLEOTIDE SEQUENCE [LARGE SCALE GENOMIC DNA]</scope>
    <source>
        <strain evidence="3 4">DSM 21985</strain>
    </source>
</reference>
<evidence type="ECO:0000313" key="3">
    <source>
        <dbReference type="EMBL" id="SMO91441.1"/>
    </source>
</evidence>
<evidence type="ECO:0000256" key="1">
    <source>
        <dbReference type="SAM" id="SignalP"/>
    </source>
</evidence>
<sequence length="243" mass="25904">MKKLASYTLLGLVIVALVACEETTNSGNGDCIRGSGDIVTRDYSISDFSKVSVFAVTDVTITKDESTALRIKGQRSVMDVLNVEVFGPELSIGHDNCFEDIEPLKIEASTATLSRVQHFGVGRIKGNGIFNGDDFEAVVSGVADMDFDLNVEHTSCVIGGTGNITIRGRAEHQDYVINGAGDINGYNLEGQDARVLINGAGNCRVNVEEELEVLINGTGHVYYRQNPTLSLSVNGVGSAVAVE</sequence>
<evidence type="ECO:0000313" key="4">
    <source>
        <dbReference type="Proteomes" id="UP000317557"/>
    </source>
</evidence>
<name>A0A521F761_9BACT</name>